<dbReference type="AlphaFoldDB" id="A0AAN7T5K1"/>
<accession>A0AAN7T5K1</accession>
<feature type="region of interest" description="Disordered" evidence="1">
    <location>
        <begin position="54"/>
        <end position="209"/>
    </location>
</feature>
<evidence type="ECO:0000256" key="1">
    <source>
        <dbReference type="SAM" id="MobiDB-lite"/>
    </source>
</evidence>
<reference evidence="2 3" key="1">
    <citation type="submission" date="2023-08" db="EMBL/GenBank/DDBJ databases">
        <title>Black Yeasts Isolated from many extreme environments.</title>
        <authorList>
            <person name="Coleine C."/>
            <person name="Stajich J.E."/>
            <person name="Selbmann L."/>
        </authorList>
    </citation>
    <scope>NUCLEOTIDE SEQUENCE [LARGE SCALE GENOMIC DNA]</scope>
    <source>
        <strain evidence="2 3">CCFEE 5910</strain>
    </source>
</reference>
<evidence type="ECO:0000313" key="3">
    <source>
        <dbReference type="Proteomes" id="UP001309876"/>
    </source>
</evidence>
<feature type="compositionally biased region" description="Basic and acidic residues" evidence="1">
    <location>
        <begin position="180"/>
        <end position="202"/>
    </location>
</feature>
<keyword evidence="3" id="KW-1185">Reference proteome</keyword>
<organism evidence="2 3">
    <name type="scientific">Lithohypha guttulata</name>
    <dbReference type="NCBI Taxonomy" id="1690604"/>
    <lineage>
        <taxon>Eukaryota</taxon>
        <taxon>Fungi</taxon>
        <taxon>Dikarya</taxon>
        <taxon>Ascomycota</taxon>
        <taxon>Pezizomycotina</taxon>
        <taxon>Eurotiomycetes</taxon>
        <taxon>Chaetothyriomycetidae</taxon>
        <taxon>Chaetothyriales</taxon>
        <taxon>Trichomeriaceae</taxon>
        <taxon>Lithohypha</taxon>
    </lineage>
</organism>
<feature type="compositionally biased region" description="Low complexity" evidence="1">
    <location>
        <begin position="78"/>
        <end position="93"/>
    </location>
</feature>
<evidence type="ECO:0000313" key="2">
    <source>
        <dbReference type="EMBL" id="KAK5090883.1"/>
    </source>
</evidence>
<protein>
    <submittedName>
        <fullName evidence="2">Uncharacterized protein</fullName>
    </submittedName>
</protein>
<feature type="compositionally biased region" description="Basic and acidic residues" evidence="1">
    <location>
        <begin position="115"/>
        <end position="136"/>
    </location>
</feature>
<dbReference type="Proteomes" id="UP001309876">
    <property type="component" value="Unassembled WGS sequence"/>
</dbReference>
<proteinExistence type="predicted"/>
<feature type="compositionally biased region" description="Low complexity" evidence="1">
    <location>
        <begin position="157"/>
        <end position="169"/>
    </location>
</feature>
<comment type="caution">
    <text evidence="2">The sequence shown here is derived from an EMBL/GenBank/DDBJ whole genome shotgun (WGS) entry which is preliminary data.</text>
</comment>
<gene>
    <name evidence="2" type="ORF">LTR05_001060</name>
</gene>
<dbReference type="EMBL" id="JAVRRJ010000001">
    <property type="protein sequence ID" value="KAK5090883.1"/>
    <property type="molecule type" value="Genomic_DNA"/>
</dbReference>
<name>A0AAN7T5K1_9EURO</name>
<sequence>MTPSKKTMTSDPQIDILKKAIKCVHGTIDFDELAESMGVANGEAMRKRFKRMFDKDDEPLHMVGSTLGGGSDGAASVKPARTPRTPKTKTATPDTGVNPATPRSKSTHEKKRKASKSDDESAKDEGSLSGPIKDDATSNDGGVVAEPESPPKKRKTSNTTSTPKSTKQSKAAKFTKVTKMTREHETGLKDNDESKVKEEDSKIGSPEVQAMVDGEIKKTEKATGGAVGEPERQAIHDGVQKKVASTVSG</sequence>